<dbReference type="AlphaFoldDB" id="A0A9D1RUD7"/>
<comment type="caution">
    <text evidence="1">The sequence shown here is derived from an EMBL/GenBank/DDBJ whole genome shotgun (WGS) entry which is preliminary data.</text>
</comment>
<dbReference type="InterPro" id="IPR010181">
    <property type="entry name" value="CGCAxxGCC_motif"/>
</dbReference>
<dbReference type="EMBL" id="DXGA01000096">
    <property type="protein sequence ID" value="HIW93775.1"/>
    <property type="molecule type" value="Genomic_DNA"/>
</dbReference>
<evidence type="ECO:0000313" key="2">
    <source>
        <dbReference type="Proteomes" id="UP000824192"/>
    </source>
</evidence>
<accession>A0A9D1RUD7</accession>
<protein>
    <submittedName>
        <fullName evidence="1">C-GCAxxG-C-C family protein</fullName>
    </submittedName>
</protein>
<sequence length="128" mass="13927">MSHLEEAKMLREDPNVHYNCAQSVLIPFREACGLSLEAANQLGANFGSGMRHGGACGALTGALMVLGMAGKGAEEANTLIRRFREETSFLNCADLLKQAKEQGEPKKDHCDRMVYEAVALLDELMGQQ</sequence>
<dbReference type="NCBIfam" id="TIGR01909">
    <property type="entry name" value="C_GCAxxG_C_C"/>
    <property type="match status" value="1"/>
</dbReference>
<organism evidence="1 2">
    <name type="scientific">Candidatus Flavonifractor merdipullorum</name>
    <dbReference type="NCBI Taxonomy" id="2838590"/>
    <lineage>
        <taxon>Bacteria</taxon>
        <taxon>Bacillati</taxon>
        <taxon>Bacillota</taxon>
        <taxon>Clostridia</taxon>
        <taxon>Eubacteriales</taxon>
        <taxon>Oscillospiraceae</taxon>
        <taxon>Flavonifractor</taxon>
    </lineage>
</organism>
<dbReference type="Proteomes" id="UP000824192">
    <property type="component" value="Unassembled WGS sequence"/>
</dbReference>
<name>A0A9D1RUD7_9FIRM</name>
<evidence type="ECO:0000313" key="1">
    <source>
        <dbReference type="EMBL" id="HIW93775.1"/>
    </source>
</evidence>
<gene>
    <name evidence="1" type="ORF">H9868_04455</name>
</gene>
<reference evidence="1" key="2">
    <citation type="submission" date="2021-04" db="EMBL/GenBank/DDBJ databases">
        <authorList>
            <person name="Gilroy R."/>
        </authorList>
    </citation>
    <scope>NUCLEOTIDE SEQUENCE</scope>
    <source>
        <strain evidence="1">ChiGjej6B6-1540</strain>
    </source>
</reference>
<dbReference type="Pfam" id="PF09719">
    <property type="entry name" value="C_GCAxxG_C_C"/>
    <property type="match status" value="1"/>
</dbReference>
<proteinExistence type="predicted"/>
<reference evidence="1" key="1">
    <citation type="journal article" date="2021" name="PeerJ">
        <title>Extensive microbial diversity within the chicken gut microbiome revealed by metagenomics and culture.</title>
        <authorList>
            <person name="Gilroy R."/>
            <person name="Ravi A."/>
            <person name="Getino M."/>
            <person name="Pursley I."/>
            <person name="Horton D.L."/>
            <person name="Alikhan N.F."/>
            <person name="Baker D."/>
            <person name="Gharbi K."/>
            <person name="Hall N."/>
            <person name="Watson M."/>
            <person name="Adriaenssens E.M."/>
            <person name="Foster-Nyarko E."/>
            <person name="Jarju S."/>
            <person name="Secka A."/>
            <person name="Antonio M."/>
            <person name="Oren A."/>
            <person name="Chaudhuri R.R."/>
            <person name="La Ragione R."/>
            <person name="Hildebrand F."/>
            <person name="Pallen M.J."/>
        </authorList>
    </citation>
    <scope>NUCLEOTIDE SEQUENCE</scope>
    <source>
        <strain evidence="1">ChiGjej6B6-1540</strain>
    </source>
</reference>